<dbReference type="PROSITE" id="PS50076">
    <property type="entry name" value="DNAJ_2"/>
    <property type="match status" value="1"/>
</dbReference>
<evidence type="ECO:0000259" key="2">
    <source>
        <dbReference type="PROSITE" id="PS50076"/>
    </source>
</evidence>
<organism evidence="3">
    <name type="scientific">Pelagomonas calceolata</name>
    <dbReference type="NCBI Taxonomy" id="35677"/>
    <lineage>
        <taxon>Eukaryota</taxon>
        <taxon>Sar</taxon>
        <taxon>Stramenopiles</taxon>
        <taxon>Ochrophyta</taxon>
        <taxon>Pelagophyceae</taxon>
        <taxon>Pelagomonadales</taxon>
        <taxon>Pelagomonadaceae</taxon>
        <taxon>Pelagomonas</taxon>
    </lineage>
</organism>
<sequence length="272" mass="30391">MGKFLRRHFGRMRRIRQARARNALQNSWPHYAPELVELEQIRREDAAWTPTTRKPRGAAVGESSDDSDAEAEDEPLAAFDLYAALGVRKGSKGVSGGRSRCFAQFHSRSAKLDPERFRDAVDYDQDAWLQYRRVALAFVVLSDDARREVYDSAGYDGLRKSESYSELSVFDLDAIGIFDDFFEALNPLTGAEDPEIKEYLLLSAADDDAGDEDDDALPVVVRNGSSQRREDPGSFPRPPPQAAAASLALSDTVMRSRRPQYPGADAWAKIKK</sequence>
<evidence type="ECO:0000313" key="4">
    <source>
        <dbReference type="EMBL" id="CAH0376041.1"/>
    </source>
</evidence>
<dbReference type="Gene3D" id="1.10.287.110">
    <property type="entry name" value="DnaJ domain"/>
    <property type="match status" value="1"/>
</dbReference>
<feature type="region of interest" description="Disordered" evidence="1">
    <location>
        <begin position="47"/>
        <end position="69"/>
    </location>
</feature>
<dbReference type="OrthoDB" id="1530at2759"/>
<dbReference type="InterPro" id="IPR036869">
    <property type="entry name" value="J_dom_sf"/>
</dbReference>
<reference evidence="3" key="1">
    <citation type="submission" date="2021-01" db="EMBL/GenBank/DDBJ databases">
        <authorList>
            <person name="Corre E."/>
            <person name="Pelletier E."/>
            <person name="Niang G."/>
            <person name="Scheremetjew M."/>
            <person name="Finn R."/>
            <person name="Kale V."/>
            <person name="Holt S."/>
            <person name="Cochrane G."/>
            <person name="Meng A."/>
            <person name="Brown T."/>
            <person name="Cohen L."/>
        </authorList>
    </citation>
    <scope>NUCLEOTIDE SEQUENCE</scope>
    <source>
        <strain evidence="3">CCMP1756</strain>
    </source>
</reference>
<dbReference type="EMBL" id="CAKKNE010000005">
    <property type="protein sequence ID" value="CAH0376041.1"/>
    <property type="molecule type" value="Genomic_DNA"/>
</dbReference>
<dbReference type="Proteomes" id="UP000789595">
    <property type="component" value="Unassembled WGS sequence"/>
</dbReference>
<evidence type="ECO:0000313" key="5">
    <source>
        <dbReference type="Proteomes" id="UP000789595"/>
    </source>
</evidence>
<feature type="domain" description="J" evidence="2">
    <location>
        <begin position="80"/>
        <end position="154"/>
    </location>
</feature>
<evidence type="ECO:0000256" key="1">
    <source>
        <dbReference type="SAM" id="MobiDB-lite"/>
    </source>
</evidence>
<dbReference type="SUPFAM" id="SSF46565">
    <property type="entry name" value="Chaperone J-domain"/>
    <property type="match status" value="1"/>
</dbReference>
<keyword evidence="5" id="KW-1185">Reference proteome</keyword>
<dbReference type="InterPro" id="IPR001623">
    <property type="entry name" value="DnaJ_domain"/>
</dbReference>
<evidence type="ECO:0000313" key="3">
    <source>
        <dbReference type="EMBL" id="CAE0698532.1"/>
    </source>
</evidence>
<gene>
    <name evidence="3" type="ORF">PCAL00307_LOCUS13968</name>
    <name evidence="4" type="ORF">PECAL_5P05950</name>
</gene>
<dbReference type="EMBL" id="HBIW01016196">
    <property type="protein sequence ID" value="CAE0698532.1"/>
    <property type="molecule type" value="Transcribed_RNA"/>
</dbReference>
<protein>
    <recommendedName>
        <fullName evidence="2">J domain-containing protein</fullName>
    </recommendedName>
</protein>
<name>A0A7S4E9D8_9STRA</name>
<reference evidence="4" key="2">
    <citation type="submission" date="2021-11" db="EMBL/GenBank/DDBJ databases">
        <authorList>
            <consortium name="Genoscope - CEA"/>
            <person name="William W."/>
        </authorList>
    </citation>
    <scope>NUCLEOTIDE SEQUENCE</scope>
</reference>
<feature type="compositionally biased region" description="Acidic residues" evidence="1">
    <location>
        <begin position="207"/>
        <end position="216"/>
    </location>
</feature>
<dbReference type="AlphaFoldDB" id="A0A7S4E9D8"/>
<proteinExistence type="predicted"/>
<accession>A0A7S4E9D8</accession>
<feature type="region of interest" description="Disordered" evidence="1">
    <location>
        <begin position="207"/>
        <end position="247"/>
    </location>
</feature>